<keyword evidence="3" id="KW-1185">Reference proteome</keyword>
<name>A0A931H845_9BURK</name>
<organism evidence="2 3">
    <name type="scientific">Caenimonas aquaedulcis</name>
    <dbReference type="NCBI Taxonomy" id="2793270"/>
    <lineage>
        <taxon>Bacteria</taxon>
        <taxon>Pseudomonadati</taxon>
        <taxon>Pseudomonadota</taxon>
        <taxon>Betaproteobacteria</taxon>
        <taxon>Burkholderiales</taxon>
        <taxon>Comamonadaceae</taxon>
        <taxon>Caenimonas</taxon>
    </lineage>
</organism>
<proteinExistence type="predicted"/>
<sequence length="133" mass="14879">MKRLWIVLTLLSTSLLADAESRMHVERVVVIYEGASTSMGHEGRQKVRDLLARARTVCLRDGASAVVDVVEWLHAVPESSRDGTPRTYDVAAALATLSGKKLEIRQWGAAWKSDIRNRHHVQIELACRPKPKI</sequence>
<feature type="signal peptide" evidence="1">
    <location>
        <begin position="1"/>
        <end position="19"/>
    </location>
</feature>
<dbReference type="RefSeq" id="WP_196987856.1">
    <property type="nucleotide sequence ID" value="NZ_JADWYS010000001.1"/>
</dbReference>
<dbReference type="AlphaFoldDB" id="A0A931H845"/>
<dbReference type="Proteomes" id="UP000651050">
    <property type="component" value="Unassembled WGS sequence"/>
</dbReference>
<reference evidence="2" key="1">
    <citation type="submission" date="2020-11" db="EMBL/GenBank/DDBJ databases">
        <title>Bacterial whole genome sequence for Caenimonas sp. DR4.4.</title>
        <authorList>
            <person name="Le V."/>
            <person name="Ko S.-R."/>
            <person name="Ahn C.-Y."/>
            <person name="Oh H.-M."/>
        </authorList>
    </citation>
    <scope>NUCLEOTIDE SEQUENCE</scope>
    <source>
        <strain evidence="2">DR4.4</strain>
    </source>
</reference>
<evidence type="ECO:0000313" key="2">
    <source>
        <dbReference type="EMBL" id="MBG9390098.1"/>
    </source>
</evidence>
<dbReference type="EMBL" id="JADWYS010000001">
    <property type="protein sequence ID" value="MBG9390098.1"/>
    <property type="molecule type" value="Genomic_DNA"/>
</dbReference>
<comment type="caution">
    <text evidence="2">The sequence shown here is derived from an EMBL/GenBank/DDBJ whole genome shotgun (WGS) entry which is preliminary data.</text>
</comment>
<evidence type="ECO:0000256" key="1">
    <source>
        <dbReference type="SAM" id="SignalP"/>
    </source>
</evidence>
<accession>A0A931H845</accession>
<evidence type="ECO:0000313" key="3">
    <source>
        <dbReference type="Proteomes" id="UP000651050"/>
    </source>
</evidence>
<keyword evidence="1" id="KW-0732">Signal</keyword>
<feature type="chain" id="PRO_5038070634" evidence="1">
    <location>
        <begin position="20"/>
        <end position="133"/>
    </location>
</feature>
<protein>
    <submittedName>
        <fullName evidence="2">Uncharacterized protein</fullName>
    </submittedName>
</protein>
<gene>
    <name evidence="2" type="ORF">I5803_18865</name>
</gene>